<dbReference type="Proteomes" id="UP000556436">
    <property type="component" value="Unassembled WGS sequence"/>
</dbReference>
<dbReference type="AlphaFoldDB" id="A0A7W7PH94"/>
<evidence type="ECO:0008006" key="3">
    <source>
        <dbReference type="Google" id="ProtNLM"/>
    </source>
</evidence>
<reference evidence="1 2" key="1">
    <citation type="submission" date="2020-08" db="EMBL/GenBank/DDBJ databases">
        <title>Genomic Encyclopedia of Type Strains, Phase III (KMG-III): the genomes of soil and plant-associated and newly described type strains.</title>
        <authorList>
            <person name="Whitman W."/>
        </authorList>
    </citation>
    <scope>NUCLEOTIDE SEQUENCE [LARGE SCALE GENOMIC DNA]</scope>
    <source>
        <strain evidence="1 2">CECT 3265</strain>
    </source>
</reference>
<dbReference type="Gene3D" id="3.10.450.50">
    <property type="match status" value="1"/>
</dbReference>
<evidence type="ECO:0000313" key="2">
    <source>
        <dbReference type="Proteomes" id="UP000556436"/>
    </source>
</evidence>
<evidence type="ECO:0000313" key="1">
    <source>
        <dbReference type="EMBL" id="MBB4890811.1"/>
    </source>
</evidence>
<accession>A0A7W7PH94</accession>
<name>A0A7W7PH94_STRNE</name>
<gene>
    <name evidence="1" type="ORF">FHS38_006903</name>
</gene>
<comment type="caution">
    <text evidence="1">The sequence shown here is derived from an EMBL/GenBank/DDBJ whole genome shotgun (WGS) entry which is preliminary data.</text>
</comment>
<dbReference type="EMBL" id="JACHJG010000026">
    <property type="protein sequence ID" value="MBB4890811.1"/>
    <property type="molecule type" value="Genomic_DNA"/>
</dbReference>
<keyword evidence="2" id="KW-1185">Reference proteome</keyword>
<protein>
    <recommendedName>
        <fullName evidence="3">Nuclear transport factor 2 family protein</fullName>
    </recommendedName>
</protein>
<organism evidence="1 2">
    <name type="scientific">Streptomyces netropsis</name>
    <name type="common">Streptoverticillium netropsis</name>
    <dbReference type="NCBI Taxonomy" id="55404"/>
    <lineage>
        <taxon>Bacteria</taxon>
        <taxon>Bacillati</taxon>
        <taxon>Actinomycetota</taxon>
        <taxon>Actinomycetes</taxon>
        <taxon>Kitasatosporales</taxon>
        <taxon>Streptomycetaceae</taxon>
        <taxon>Streptomyces</taxon>
    </lineage>
</organism>
<sequence>MSFRTAAEIIHRFNHAFIDHDASSLGDLIADDCVREA</sequence>
<proteinExistence type="predicted"/>